<evidence type="ECO:0000256" key="1">
    <source>
        <dbReference type="ARBA" id="ARBA00009437"/>
    </source>
</evidence>
<reference evidence="7 8" key="1">
    <citation type="journal article" date="2021" name="Int. J. Syst. Evol. Microbiol.">
        <title>Salipiger mangrovisoli sp. nov., isolated from mangrove soil and the proposal for the reclassification of Paraphaeobacter pallidus as Salipiger pallidus comb. nov.</title>
        <authorList>
            <person name="Du J."/>
            <person name="Liu Y."/>
            <person name="Pei T."/>
            <person name="Deng M.R."/>
            <person name="Zhu H."/>
        </authorList>
    </citation>
    <scope>NUCLEOTIDE SEQUENCE [LARGE SCALE GENOMIC DNA]</scope>
    <source>
        <strain evidence="7 8">6D45A</strain>
    </source>
</reference>
<evidence type="ECO:0000313" key="7">
    <source>
        <dbReference type="EMBL" id="MBE9635473.1"/>
    </source>
</evidence>
<keyword evidence="2" id="KW-0805">Transcription regulation</keyword>
<dbReference type="PANTHER" id="PTHR30346">
    <property type="entry name" value="TRANSCRIPTIONAL DUAL REGULATOR HCAR-RELATED"/>
    <property type="match status" value="1"/>
</dbReference>
<evidence type="ECO:0000259" key="6">
    <source>
        <dbReference type="PROSITE" id="PS50931"/>
    </source>
</evidence>
<evidence type="ECO:0000256" key="3">
    <source>
        <dbReference type="ARBA" id="ARBA00023125"/>
    </source>
</evidence>
<dbReference type="SUPFAM" id="SSF53850">
    <property type="entry name" value="Periplasmic binding protein-like II"/>
    <property type="match status" value="1"/>
</dbReference>
<protein>
    <submittedName>
        <fullName evidence="7">LysR family transcriptional regulator</fullName>
    </submittedName>
</protein>
<evidence type="ECO:0000313" key="8">
    <source>
        <dbReference type="Proteomes" id="UP000607796"/>
    </source>
</evidence>
<dbReference type="SUPFAM" id="SSF46785">
    <property type="entry name" value="Winged helix' DNA-binding domain"/>
    <property type="match status" value="1"/>
</dbReference>
<evidence type="ECO:0000256" key="2">
    <source>
        <dbReference type="ARBA" id="ARBA00023015"/>
    </source>
</evidence>
<dbReference type="InterPro" id="IPR036390">
    <property type="entry name" value="WH_DNA-bd_sf"/>
</dbReference>
<keyword evidence="4" id="KW-0010">Activator</keyword>
<keyword evidence="5" id="KW-0804">Transcription</keyword>
<dbReference type="RefSeq" id="WP_194132806.1">
    <property type="nucleotide sequence ID" value="NZ_JADFFK010000001.1"/>
</dbReference>
<gene>
    <name evidence="7" type="ORF">IQ782_01335</name>
</gene>
<comment type="similarity">
    <text evidence="1">Belongs to the LysR transcriptional regulatory family.</text>
</comment>
<dbReference type="PROSITE" id="PS50931">
    <property type="entry name" value="HTH_LYSR"/>
    <property type="match status" value="1"/>
</dbReference>
<accession>A0ABR9WW09</accession>
<keyword evidence="8" id="KW-1185">Reference proteome</keyword>
<proteinExistence type="inferred from homology"/>
<dbReference type="InterPro" id="IPR000847">
    <property type="entry name" value="LysR_HTH_N"/>
</dbReference>
<name>A0ABR9WW09_9RHOB</name>
<dbReference type="EMBL" id="JADFFK010000001">
    <property type="protein sequence ID" value="MBE9635473.1"/>
    <property type="molecule type" value="Genomic_DNA"/>
</dbReference>
<evidence type="ECO:0000256" key="4">
    <source>
        <dbReference type="ARBA" id="ARBA00023159"/>
    </source>
</evidence>
<dbReference type="Gene3D" id="3.40.190.10">
    <property type="entry name" value="Periplasmic binding protein-like II"/>
    <property type="match status" value="2"/>
</dbReference>
<organism evidence="7 8">
    <name type="scientific">Salipiger mangrovisoli</name>
    <dbReference type="NCBI Taxonomy" id="2865933"/>
    <lineage>
        <taxon>Bacteria</taxon>
        <taxon>Pseudomonadati</taxon>
        <taxon>Pseudomonadota</taxon>
        <taxon>Alphaproteobacteria</taxon>
        <taxon>Rhodobacterales</taxon>
        <taxon>Roseobacteraceae</taxon>
        <taxon>Salipiger</taxon>
    </lineage>
</organism>
<sequence length="317" mass="33936">MSLTLRQLSYFRALAEQRNFRRAAESCNVSQPALSVQIRELEAALNGPLVERQARDVVLTPFGREVLDSAERILAEVAGLEHAARRRGGLTGKLSLGVIPTIAPYFLPEALAALRAEDISLDVEVTETKTETLLARLADGALDAALVALPIEQEGIEVLPLFEDRFLLAGSAARLDQISRVSSPEGLAESQLLLLEDGHCLTDQALAVCGRGRGNARINMGATSLSTLSRLVAAGFGLTLMPEVAALTELRASPGMRLRRFAEPEPARIIALARRASSHREGWFTELADVLQTVGEGLVAQVRQSDEVGSAAGRTAG</sequence>
<dbReference type="PANTHER" id="PTHR30346:SF26">
    <property type="entry name" value="HYDROGEN PEROXIDE-INDUCIBLE GENES ACTIVATOR"/>
    <property type="match status" value="1"/>
</dbReference>
<keyword evidence="3" id="KW-0238">DNA-binding</keyword>
<dbReference type="Proteomes" id="UP000607796">
    <property type="component" value="Unassembled WGS sequence"/>
</dbReference>
<dbReference type="InterPro" id="IPR036388">
    <property type="entry name" value="WH-like_DNA-bd_sf"/>
</dbReference>
<evidence type="ECO:0000256" key="5">
    <source>
        <dbReference type="ARBA" id="ARBA00023163"/>
    </source>
</evidence>
<feature type="domain" description="HTH lysR-type" evidence="6">
    <location>
        <begin position="3"/>
        <end position="60"/>
    </location>
</feature>
<dbReference type="CDD" id="cd08411">
    <property type="entry name" value="PBP2_OxyR"/>
    <property type="match status" value="1"/>
</dbReference>
<dbReference type="InterPro" id="IPR005119">
    <property type="entry name" value="LysR_subst-bd"/>
</dbReference>
<dbReference type="Pfam" id="PF00126">
    <property type="entry name" value="HTH_1"/>
    <property type="match status" value="1"/>
</dbReference>
<dbReference type="Gene3D" id="1.10.10.10">
    <property type="entry name" value="Winged helix-like DNA-binding domain superfamily/Winged helix DNA-binding domain"/>
    <property type="match status" value="1"/>
</dbReference>
<dbReference type="Pfam" id="PF03466">
    <property type="entry name" value="LysR_substrate"/>
    <property type="match status" value="1"/>
</dbReference>
<dbReference type="PRINTS" id="PR00039">
    <property type="entry name" value="HTHLYSR"/>
</dbReference>
<comment type="caution">
    <text evidence="7">The sequence shown here is derived from an EMBL/GenBank/DDBJ whole genome shotgun (WGS) entry which is preliminary data.</text>
</comment>